<dbReference type="PANTHER" id="PTHR11054">
    <property type="entry name" value="6-PHOSPHOGLUCONOLACTONASE"/>
    <property type="match status" value="1"/>
</dbReference>
<keyword evidence="7" id="KW-0378">Hydrolase</keyword>
<accession>A0ABQ3UPJ2</accession>
<protein>
    <recommendedName>
        <fullName evidence="6 7">6-phosphogluconolactonase</fullName>
        <shortName evidence="7">6PGL</shortName>
        <ecNumber evidence="5 7">3.1.1.31</ecNumber>
    </recommendedName>
</protein>
<gene>
    <name evidence="7" type="primary">pgl</name>
    <name evidence="9" type="ORF">KSB_31130</name>
</gene>
<dbReference type="PANTHER" id="PTHR11054:SF0">
    <property type="entry name" value="6-PHOSPHOGLUCONOLACTONASE"/>
    <property type="match status" value="1"/>
</dbReference>
<dbReference type="SUPFAM" id="SSF100950">
    <property type="entry name" value="NagB/RpiA/CoA transferase-like"/>
    <property type="match status" value="1"/>
</dbReference>
<evidence type="ECO:0000256" key="7">
    <source>
        <dbReference type="RuleBase" id="RU365095"/>
    </source>
</evidence>
<dbReference type="InterPro" id="IPR039104">
    <property type="entry name" value="6PGL"/>
</dbReference>
<evidence type="ECO:0000256" key="3">
    <source>
        <dbReference type="ARBA" id="ARBA00004961"/>
    </source>
</evidence>
<evidence type="ECO:0000313" key="9">
    <source>
        <dbReference type="EMBL" id="GHO54638.1"/>
    </source>
</evidence>
<evidence type="ECO:0000313" key="10">
    <source>
        <dbReference type="Proteomes" id="UP000654345"/>
    </source>
</evidence>
<dbReference type="InterPro" id="IPR005900">
    <property type="entry name" value="6-phosphogluconolactonase_DevB"/>
</dbReference>
<proteinExistence type="inferred from homology"/>
<dbReference type="Proteomes" id="UP000654345">
    <property type="component" value="Unassembled WGS sequence"/>
</dbReference>
<comment type="similarity">
    <text evidence="4 7">Belongs to the glucosamine/galactosamine-6-phosphate isomerase family. 6-phosphogluconolactonase subfamily.</text>
</comment>
<dbReference type="NCBIfam" id="TIGR01198">
    <property type="entry name" value="pgl"/>
    <property type="match status" value="1"/>
</dbReference>
<evidence type="ECO:0000256" key="1">
    <source>
        <dbReference type="ARBA" id="ARBA00000832"/>
    </source>
</evidence>
<evidence type="ECO:0000256" key="4">
    <source>
        <dbReference type="ARBA" id="ARBA00010662"/>
    </source>
</evidence>
<comment type="pathway">
    <text evidence="3 7">Carbohydrate degradation; pentose phosphate pathway; D-ribulose 5-phosphate from D-glucose 6-phosphate (oxidative stage): step 2/3.</text>
</comment>
<dbReference type="InterPro" id="IPR037171">
    <property type="entry name" value="NagB/RpiA_transferase-like"/>
</dbReference>
<dbReference type="RefSeq" id="WP_201371321.1">
    <property type="nucleotide sequence ID" value="NZ_BNJG01000001.1"/>
</dbReference>
<evidence type="ECO:0000256" key="2">
    <source>
        <dbReference type="ARBA" id="ARBA00002681"/>
    </source>
</evidence>
<comment type="catalytic activity">
    <reaction evidence="1 7">
        <text>6-phospho-D-glucono-1,5-lactone + H2O = 6-phospho-D-gluconate + H(+)</text>
        <dbReference type="Rhea" id="RHEA:12556"/>
        <dbReference type="ChEBI" id="CHEBI:15377"/>
        <dbReference type="ChEBI" id="CHEBI:15378"/>
        <dbReference type="ChEBI" id="CHEBI:57955"/>
        <dbReference type="ChEBI" id="CHEBI:58759"/>
        <dbReference type="EC" id="3.1.1.31"/>
    </reaction>
</comment>
<reference evidence="9 10" key="1">
    <citation type="journal article" date="2021" name="Int. J. Syst. Evol. Microbiol.">
        <title>Reticulibacter mediterranei gen. nov., sp. nov., within the new family Reticulibacteraceae fam. nov., and Ktedonospora formicarum gen. nov., sp. nov., Ktedonobacter robiniae sp. nov., Dictyobacter formicarum sp. nov. and Dictyobacter arantiisoli sp. nov., belonging to the class Ktedonobacteria.</title>
        <authorList>
            <person name="Yabe S."/>
            <person name="Zheng Y."/>
            <person name="Wang C.M."/>
            <person name="Sakai Y."/>
            <person name="Abe K."/>
            <person name="Yokota A."/>
            <person name="Donadio S."/>
            <person name="Cavaletti L."/>
            <person name="Monciardini P."/>
        </authorList>
    </citation>
    <scope>NUCLEOTIDE SEQUENCE [LARGE SCALE GENOMIC DNA]</scope>
    <source>
        <strain evidence="9 10">SOSP1-30</strain>
    </source>
</reference>
<dbReference type="Gene3D" id="3.40.50.1360">
    <property type="match status" value="1"/>
</dbReference>
<sequence>MQNRHISVYSSLDTLSQAAARYVIQVAQEAIVSHGRFTFALSGGNTPKALYKLLAAEPYTSQIDWNLVDIFWSDERCVPPESEDSCYRLAMDTMLSKVPIPASQIHRMHAEEKDRDAASQAYTEEMRRVFGTSGIPAFDLILLGMGPEAHTASLFPHQPSLQERERLVMPVSVPKPPPARLTLTPPVLQAPRHVLFLVTGQDKAEAVKEVIEGARNPDEYPAQLVQPTQGDVTWLFDTAAASQLTHKA</sequence>
<dbReference type="InterPro" id="IPR006148">
    <property type="entry name" value="Glc/Gal-6P_isomerase"/>
</dbReference>
<organism evidence="9 10">
    <name type="scientific">Ktedonobacter robiniae</name>
    <dbReference type="NCBI Taxonomy" id="2778365"/>
    <lineage>
        <taxon>Bacteria</taxon>
        <taxon>Bacillati</taxon>
        <taxon>Chloroflexota</taxon>
        <taxon>Ktedonobacteria</taxon>
        <taxon>Ktedonobacterales</taxon>
        <taxon>Ktedonobacteraceae</taxon>
        <taxon>Ktedonobacter</taxon>
    </lineage>
</organism>
<comment type="caution">
    <text evidence="9">The sequence shown here is derived from an EMBL/GenBank/DDBJ whole genome shotgun (WGS) entry which is preliminary data.</text>
</comment>
<feature type="domain" description="Glucosamine/galactosamine-6-phosphate isomerase" evidence="8">
    <location>
        <begin position="13"/>
        <end position="234"/>
    </location>
</feature>
<evidence type="ECO:0000256" key="5">
    <source>
        <dbReference type="ARBA" id="ARBA00013198"/>
    </source>
</evidence>
<evidence type="ECO:0000256" key="6">
    <source>
        <dbReference type="ARBA" id="ARBA00020337"/>
    </source>
</evidence>
<name>A0ABQ3UPJ2_9CHLR</name>
<dbReference type="Pfam" id="PF01182">
    <property type="entry name" value="Glucosamine_iso"/>
    <property type="match status" value="1"/>
</dbReference>
<dbReference type="EC" id="3.1.1.31" evidence="5 7"/>
<dbReference type="EMBL" id="BNJG01000001">
    <property type="protein sequence ID" value="GHO54638.1"/>
    <property type="molecule type" value="Genomic_DNA"/>
</dbReference>
<comment type="function">
    <text evidence="2 7">Hydrolysis of 6-phosphogluconolactone to 6-phosphogluconate.</text>
</comment>
<keyword evidence="10" id="KW-1185">Reference proteome</keyword>
<evidence type="ECO:0000259" key="8">
    <source>
        <dbReference type="Pfam" id="PF01182"/>
    </source>
</evidence>
<dbReference type="CDD" id="cd01400">
    <property type="entry name" value="6PGL"/>
    <property type="match status" value="1"/>
</dbReference>